<gene>
    <name evidence="1" type="ORF">JFN90_21835</name>
</gene>
<reference evidence="1 2" key="1">
    <citation type="submission" date="2020-12" db="EMBL/GenBank/DDBJ databases">
        <title>Geomonas sp. Red259, isolated from paddy soil.</title>
        <authorList>
            <person name="Xu Z."/>
            <person name="Zhang Z."/>
            <person name="Masuda Y."/>
            <person name="Itoh H."/>
            <person name="Senoo K."/>
        </authorList>
    </citation>
    <scope>NUCLEOTIDE SEQUENCE [LARGE SCALE GENOMIC DNA]</scope>
    <source>
        <strain evidence="1 2">Red259</strain>
    </source>
</reference>
<dbReference type="Proteomes" id="UP000641025">
    <property type="component" value="Unassembled WGS sequence"/>
</dbReference>
<keyword evidence="2" id="KW-1185">Reference proteome</keyword>
<sequence>MWHRDQRGNREFAHGKEAWGLAAEVAGGCGCFVADVEEEQVVEEELSCYNCRYRRWSVESFTCLRLPPLHVAA</sequence>
<protein>
    <submittedName>
        <fullName evidence="1">Uncharacterized protein</fullName>
    </submittedName>
</protein>
<proteinExistence type="predicted"/>
<organism evidence="1 2">
    <name type="scientific">Geomonas propionica</name>
    <dbReference type="NCBI Taxonomy" id="2798582"/>
    <lineage>
        <taxon>Bacteria</taxon>
        <taxon>Pseudomonadati</taxon>
        <taxon>Thermodesulfobacteriota</taxon>
        <taxon>Desulfuromonadia</taxon>
        <taxon>Geobacterales</taxon>
        <taxon>Geobacteraceae</taxon>
        <taxon>Geomonas</taxon>
    </lineage>
</organism>
<evidence type="ECO:0000313" key="1">
    <source>
        <dbReference type="EMBL" id="MBJ6802781.1"/>
    </source>
</evidence>
<accession>A0ABS0YXS9</accession>
<comment type="caution">
    <text evidence="1">The sequence shown here is derived from an EMBL/GenBank/DDBJ whole genome shotgun (WGS) entry which is preliminary data.</text>
</comment>
<evidence type="ECO:0000313" key="2">
    <source>
        <dbReference type="Proteomes" id="UP000641025"/>
    </source>
</evidence>
<name>A0ABS0YXS9_9BACT</name>
<dbReference type="EMBL" id="JAEMHK010000027">
    <property type="protein sequence ID" value="MBJ6802781.1"/>
    <property type="molecule type" value="Genomic_DNA"/>
</dbReference>
<dbReference type="RefSeq" id="WP_199397251.1">
    <property type="nucleotide sequence ID" value="NZ_JAEMHK010000027.1"/>
</dbReference>